<accession>A0A0F9MC70</accession>
<protein>
    <submittedName>
        <fullName evidence="1">Uncharacterized protein</fullName>
    </submittedName>
</protein>
<dbReference type="AlphaFoldDB" id="A0A0F9MC70"/>
<comment type="caution">
    <text evidence="1">The sequence shown here is derived from an EMBL/GenBank/DDBJ whole genome shotgun (WGS) entry which is preliminary data.</text>
</comment>
<gene>
    <name evidence="1" type="ORF">LCGC14_1402320</name>
</gene>
<dbReference type="EMBL" id="LAZR01009173">
    <property type="protein sequence ID" value="KKM74240.1"/>
    <property type="molecule type" value="Genomic_DNA"/>
</dbReference>
<reference evidence="1" key="1">
    <citation type="journal article" date="2015" name="Nature">
        <title>Complex archaea that bridge the gap between prokaryotes and eukaryotes.</title>
        <authorList>
            <person name="Spang A."/>
            <person name="Saw J.H."/>
            <person name="Jorgensen S.L."/>
            <person name="Zaremba-Niedzwiedzka K."/>
            <person name="Martijn J."/>
            <person name="Lind A.E."/>
            <person name="van Eijk R."/>
            <person name="Schleper C."/>
            <person name="Guy L."/>
            <person name="Ettema T.J."/>
        </authorList>
    </citation>
    <scope>NUCLEOTIDE SEQUENCE</scope>
</reference>
<name>A0A0F9MC70_9ZZZZ</name>
<proteinExistence type="predicted"/>
<evidence type="ECO:0000313" key="1">
    <source>
        <dbReference type="EMBL" id="KKM74240.1"/>
    </source>
</evidence>
<sequence length="85" mass="9408">MPEFTKMAAKDVLIGRGKAAAEARQPFIDALKAGDAGRIELTRDDKAPRVKRLLSEAAKETGIKVRSSWDDAKTQKVLLWKRTGK</sequence>
<organism evidence="1">
    <name type="scientific">marine sediment metagenome</name>
    <dbReference type="NCBI Taxonomy" id="412755"/>
    <lineage>
        <taxon>unclassified sequences</taxon>
        <taxon>metagenomes</taxon>
        <taxon>ecological metagenomes</taxon>
    </lineage>
</organism>